<dbReference type="PANTHER" id="PTHR21027:SF1">
    <property type="entry name" value="TRNA-SPLICING ENDONUCLEASE SUBUNIT SEN54"/>
    <property type="match status" value="1"/>
</dbReference>
<accession>A0A068S554</accession>
<dbReference type="EMBL" id="CBTN010000043">
    <property type="protein sequence ID" value="CDH57075.1"/>
    <property type="molecule type" value="Genomic_DNA"/>
</dbReference>
<gene>
    <name evidence="5" type="ORF">LCOR_08062.1</name>
</gene>
<feature type="region of interest" description="Disordered" evidence="3">
    <location>
        <begin position="1"/>
        <end position="39"/>
    </location>
</feature>
<feature type="domain" description="tRNA-splicing endonuclease subunit Sen54 N-terminal" evidence="4">
    <location>
        <begin position="47"/>
        <end position="112"/>
    </location>
</feature>
<comment type="caution">
    <text evidence="5">The sequence shown here is derived from an EMBL/GenBank/DDBJ whole genome shotgun (WGS) entry which is preliminary data.</text>
</comment>
<dbReference type="GO" id="GO:0000379">
    <property type="term" value="P:tRNA-type intron splice site recognition and cleavage"/>
    <property type="evidence" value="ECO:0007669"/>
    <property type="project" value="TreeGrafter"/>
</dbReference>
<dbReference type="AlphaFoldDB" id="A0A068S554"/>
<evidence type="ECO:0000259" key="4">
    <source>
        <dbReference type="Pfam" id="PF12928"/>
    </source>
</evidence>
<dbReference type="PANTHER" id="PTHR21027">
    <property type="entry name" value="TRNA-SPLICING ENDONUCLEASE SUBUNIT SEN54"/>
    <property type="match status" value="1"/>
</dbReference>
<dbReference type="Proteomes" id="UP000027586">
    <property type="component" value="Unassembled WGS sequence"/>
</dbReference>
<evidence type="ECO:0000313" key="6">
    <source>
        <dbReference type="Proteomes" id="UP000027586"/>
    </source>
</evidence>
<organism evidence="5 6">
    <name type="scientific">Lichtheimia corymbifera JMRC:FSU:9682</name>
    <dbReference type="NCBI Taxonomy" id="1263082"/>
    <lineage>
        <taxon>Eukaryota</taxon>
        <taxon>Fungi</taxon>
        <taxon>Fungi incertae sedis</taxon>
        <taxon>Mucoromycota</taxon>
        <taxon>Mucoromycotina</taxon>
        <taxon>Mucoromycetes</taxon>
        <taxon>Mucorales</taxon>
        <taxon>Lichtheimiaceae</taxon>
        <taxon>Lichtheimia</taxon>
    </lineage>
</organism>
<evidence type="ECO:0000256" key="3">
    <source>
        <dbReference type="SAM" id="MobiDB-lite"/>
    </source>
</evidence>
<name>A0A068S554_9FUNG</name>
<dbReference type="VEuPathDB" id="FungiDB:LCOR_08062.1"/>
<keyword evidence="6" id="KW-1185">Reference proteome</keyword>
<dbReference type="GO" id="GO:0000214">
    <property type="term" value="C:tRNA-intron endonuclease complex"/>
    <property type="evidence" value="ECO:0007669"/>
    <property type="project" value="TreeGrafter"/>
</dbReference>
<proteinExistence type="inferred from homology"/>
<protein>
    <recommendedName>
        <fullName evidence="4">tRNA-splicing endonuclease subunit Sen54 N-terminal domain-containing protein</fullName>
    </recommendedName>
</protein>
<dbReference type="InterPro" id="IPR024336">
    <property type="entry name" value="tRNA_splic_suSen54_N"/>
</dbReference>
<dbReference type="OrthoDB" id="408683at2759"/>
<evidence type="ECO:0000256" key="2">
    <source>
        <dbReference type="ARBA" id="ARBA00022694"/>
    </source>
</evidence>
<evidence type="ECO:0000256" key="1">
    <source>
        <dbReference type="ARBA" id="ARBA00005736"/>
    </source>
</evidence>
<comment type="similarity">
    <text evidence="1">Belongs to the SEN54 family.</text>
</comment>
<dbReference type="InterPro" id="IPR024337">
    <property type="entry name" value="tRNA_splic_suSen54"/>
</dbReference>
<dbReference type="STRING" id="1263082.A0A068S554"/>
<dbReference type="Pfam" id="PF12928">
    <property type="entry name" value="tRNA_int_end_N2"/>
    <property type="match status" value="1"/>
</dbReference>
<reference evidence="5" key="1">
    <citation type="submission" date="2013-08" db="EMBL/GenBank/DDBJ databases">
        <title>Gene expansion shapes genome architecture in the human pathogen Lichtheimia corymbifera: an evolutionary genomics analysis in the ancient terrestrial Mucorales (Mucoromycotina).</title>
        <authorList>
            <person name="Schwartze V.U."/>
            <person name="Winter S."/>
            <person name="Shelest E."/>
            <person name="Marcet-Houben M."/>
            <person name="Horn F."/>
            <person name="Wehner S."/>
            <person name="Hoffmann K."/>
            <person name="Riege K."/>
            <person name="Sammeth M."/>
            <person name="Nowrousian M."/>
            <person name="Valiante V."/>
            <person name="Linde J."/>
            <person name="Jacobsen I.D."/>
            <person name="Marz M."/>
            <person name="Brakhage A.A."/>
            <person name="Gabaldon T."/>
            <person name="Bocker S."/>
            <person name="Voigt K."/>
        </authorList>
    </citation>
    <scope>NUCLEOTIDE SEQUENCE [LARGE SCALE GENOMIC DNA]</scope>
    <source>
        <strain evidence="5">FSU 9682</strain>
    </source>
</reference>
<feature type="compositionally biased region" description="Basic and acidic residues" evidence="3">
    <location>
        <begin position="23"/>
        <end position="39"/>
    </location>
</feature>
<sequence>MSDSEEDEQRDFSALLHKKRIAREKDSTPDNSSEQKEALDASRNALFTLIGEERRASAKSTSKGIFERSSGLTKLIQPRGIHLRVMGHAAGGKVSLYLEEAAWLVSIQHLQVTDQQDGHQLDMQDYYAMVFGGEDGWISFEKYQTYAYLRRLGYIVRRTPPTMLSSHSTSPPPHSIFWSFIHRLAQFFRHVIIRLFGTRPLGSLHSPLSVLRIIPSTSWYRPFTSESSHLHHRQPQFHYDVYKPNPNWKKRDPGVPDFRVVVTGARDAVPTMMEYQQIFTELNELPSPSRPSYPRIRYTRNYGNTMTFLIAVVDDAEGVSFMRISGDGAQDLSLKSSS</sequence>
<keyword evidence="2" id="KW-0819">tRNA processing</keyword>
<evidence type="ECO:0000313" key="5">
    <source>
        <dbReference type="EMBL" id="CDH57075.1"/>
    </source>
</evidence>